<dbReference type="Pfam" id="PF22564">
    <property type="entry name" value="HAAS"/>
    <property type="match status" value="1"/>
</dbReference>
<name>A0A846LKP2_9ACTN</name>
<evidence type="ECO:0000313" key="4">
    <source>
        <dbReference type="EMBL" id="NIH65888.1"/>
    </source>
</evidence>
<evidence type="ECO:0000256" key="1">
    <source>
        <dbReference type="SAM" id="MobiDB-lite"/>
    </source>
</evidence>
<feature type="transmembrane region" description="Helical" evidence="2">
    <location>
        <begin position="175"/>
        <end position="196"/>
    </location>
</feature>
<dbReference type="EMBL" id="BMMI01000004">
    <property type="protein sequence ID" value="GGL67834.1"/>
    <property type="molecule type" value="Genomic_DNA"/>
</dbReference>
<dbReference type="AlphaFoldDB" id="A0A846LKP2"/>
<evidence type="ECO:0000256" key="2">
    <source>
        <dbReference type="SAM" id="Phobius"/>
    </source>
</evidence>
<keyword evidence="2" id="KW-1133">Transmembrane helix</keyword>
<feature type="compositionally biased region" description="Pro residues" evidence="1">
    <location>
        <begin position="315"/>
        <end position="328"/>
    </location>
</feature>
<reference evidence="3" key="4">
    <citation type="submission" date="2024-05" db="EMBL/GenBank/DDBJ databases">
        <authorList>
            <person name="Sun Q."/>
            <person name="Zhou Y."/>
        </authorList>
    </citation>
    <scope>NUCLEOTIDE SEQUENCE</scope>
    <source>
        <strain evidence="3">CGMCC 4.5581</strain>
    </source>
</reference>
<dbReference type="Proteomes" id="UP000552836">
    <property type="component" value="Unassembled WGS sequence"/>
</dbReference>
<feature type="region of interest" description="Disordered" evidence="1">
    <location>
        <begin position="294"/>
        <end position="337"/>
    </location>
</feature>
<evidence type="ECO:0000313" key="5">
    <source>
        <dbReference type="Proteomes" id="UP000552836"/>
    </source>
</evidence>
<keyword evidence="6" id="KW-1185">Reference proteome</keyword>
<comment type="caution">
    <text evidence="4">The sequence shown here is derived from an EMBL/GenBank/DDBJ whole genome shotgun (WGS) entry which is preliminary data.</text>
</comment>
<gene>
    <name evidence="4" type="ORF">FB380_000334</name>
    <name evidence="3" type="ORF">GCM10011589_25270</name>
</gene>
<dbReference type="Proteomes" id="UP000648663">
    <property type="component" value="Unassembled WGS sequence"/>
</dbReference>
<dbReference type="EMBL" id="JAAMPA010000001">
    <property type="protein sequence ID" value="NIH65888.1"/>
    <property type="molecule type" value="Genomic_DNA"/>
</dbReference>
<feature type="transmembrane region" description="Helical" evidence="2">
    <location>
        <begin position="142"/>
        <end position="163"/>
    </location>
</feature>
<reference evidence="3" key="1">
    <citation type="journal article" date="2014" name="Int. J. Syst. Evol. Microbiol.">
        <title>Complete genome of a new Firmicutes species belonging to the dominant human colonic microbiota ('Ruminococcus bicirculans') reveals two chromosomes and a selective capacity to utilize plant glucans.</title>
        <authorList>
            <consortium name="NISC Comparative Sequencing Program"/>
            <person name="Wegmann U."/>
            <person name="Louis P."/>
            <person name="Goesmann A."/>
            <person name="Henrissat B."/>
            <person name="Duncan S.H."/>
            <person name="Flint H.J."/>
        </authorList>
    </citation>
    <scope>NUCLEOTIDE SEQUENCE</scope>
    <source>
        <strain evidence="3">CGMCC 4.5581</strain>
    </source>
</reference>
<evidence type="ECO:0000313" key="6">
    <source>
        <dbReference type="Proteomes" id="UP000648663"/>
    </source>
</evidence>
<accession>A0A846LKP2</accession>
<feature type="transmembrane region" description="Helical" evidence="2">
    <location>
        <begin position="115"/>
        <end position="136"/>
    </location>
</feature>
<keyword evidence="2" id="KW-0472">Membrane</keyword>
<reference evidence="6" key="2">
    <citation type="journal article" date="2019" name="Int. J. Syst. Evol. Microbiol.">
        <title>The Global Catalogue of Microorganisms (GCM) 10K type strain sequencing project: providing services to taxonomists for standard genome sequencing and annotation.</title>
        <authorList>
            <consortium name="The Broad Institute Genomics Platform"/>
            <consortium name="The Broad Institute Genome Sequencing Center for Infectious Disease"/>
            <person name="Wu L."/>
            <person name="Ma J."/>
        </authorList>
    </citation>
    <scope>NUCLEOTIDE SEQUENCE [LARGE SCALE GENOMIC DNA]</scope>
    <source>
        <strain evidence="6">CGMCC 4.5581</strain>
    </source>
</reference>
<protein>
    <submittedName>
        <fullName evidence="4">Uncharacterized protein</fullName>
    </submittedName>
</protein>
<proteinExistence type="predicted"/>
<evidence type="ECO:0000313" key="3">
    <source>
        <dbReference type="EMBL" id="GGL67834.1"/>
    </source>
</evidence>
<organism evidence="4 5">
    <name type="scientific">Modestobacter marinus</name>
    <dbReference type="NCBI Taxonomy" id="477641"/>
    <lineage>
        <taxon>Bacteria</taxon>
        <taxon>Bacillati</taxon>
        <taxon>Actinomycetota</taxon>
        <taxon>Actinomycetes</taxon>
        <taxon>Geodermatophilales</taxon>
        <taxon>Geodermatophilaceae</taxon>
        <taxon>Modestobacter</taxon>
    </lineage>
</organism>
<keyword evidence="2" id="KW-0812">Transmembrane</keyword>
<reference evidence="4 5" key="3">
    <citation type="submission" date="2020-02" db="EMBL/GenBank/DDBJ databases">
        <title>Sequencing the genomes of 1000 actinobacteria strains.</title>
        <authorList>
            <person name="Klenk H.-P."/>
        </authorList>
    </citation>
    <scope>NUCLEOTIDE SEQUENCE [LARGE SCALE GENOMIC DNA]</scope>
    <source>
        <strain evidence="4 5">DSM 45201</strain>
    </source>
</reference>
<dbReference type="RefSeq" id="WP_166753565.1">
    <property type="nucleotide sequence ID" value="NZ_BAABJU010000021.1"/>
</dbReference>
<sequence>MTGATSVGRQAEVREYAAAVRAALTDVPADRCEELLEDLEDHLAEVAEDGDAPLEFRLGSPRHYADELRAAAGLPAAPVAEDEQVGLAELVGRLRSWGPVRQVEEFLPELRPAWWVVRAWAAVTAVDVVFVGGTSFPVPTLGLGPVGLLVTGAAIAWSVRLGLQARAEGREPGRRAVLVNALLGLLTLVALVGLAVGPGVATAETVYVEDQQPAHLVHEDGTPITNILPYSSTGEPLRGVLLYDQDGRPIDGLADVTVEGEQVETVPDAPVQPGNAYPQQRQVLSWDAYGEQTAVPMPLPSVAPEDGVESAEPTPSEPTPSEPVPSEPVPSGAAPTP</sequence>